<keyword evidence="1" id="KW-1185">Reference proteome</keyword>
<organism evidence="1 2">
    <name type="scientific">Globodera rostochiensis</name>
    <name type="common">Golden nematode worm</name>
    <name type="synonym">Heterodera rostochiensis</name>
    <dbReference type="NCBI Taxonomy" id="31243"/>
    <lineage>
        <taxon>Eukaryota</taxon>
        <taxon>Metazoa</taxon>
        <taxon>Ecdysozoa</taxon>
        <taxon>Nematoda</taxon>
        <taxon>Chromadorea</taxon>
        <taxon>Rhabditida</taxon>
        <taxon>Tylenchina</taxon>
        <taxon>Tylenchomorpha</taxon>
        <taxon>Tylenchoidea</taxon>
        <taxon>Heteroderidae</taxon>
        <taxon>Heteroderinae</taxon>
        <taxon>Globodera</taxon>
    </lineage>
</organism>
<evidence type="ECO:0000313" key="2">
    <source>
        <dbReference type="WBParaSite" id="Gr19_v10_g10242.t1"/>
    </source>
</evidence>
<evidence type="ECO:0000313" key="1">
    <source>
        <dbReference type="Proteomes" id="UP000887572"/>
    </source>
</evidence>
<proteinExistence type="predicted"/>
<dbReference type="AlphaFoldDB" id="A0A914GTF7"/>
<dbReference type="WBParaSite" id="Gr19_v10_g10242.t1">
    <property type="protein sequence ID" value="Gr19_v10_g10242.t1"/>
    <property type="gene ID" value="Gr19_v10_g10242"/>
</dbReference>
<sequence>MPHTYGSFVTEHRCNCGDSELFSIEMRRVECDFMPRTLKRLANFDRFAGTATLALIPVVGPVLAGGAVTAQGRSLGQDLTHEALEVLYKCRSCGHEVHVTYEITGERENTSFVDIENVYHGMWTDYNFSYKNSKQWTDDITIASGICHGTTSSEVRVCLN</sequence>
<name>A0A914GTF7_GLORO</name>
<accession>A0A914GTF7</accession>
<reference evidence="2" key="1">
    <citation type="submission" date="2022-11" db="UniProtKB">
        <authorList>
            <consortium name="WormBaseParasite"/>
        </authorList>
    </citation>
    <scope>IDENTIFICATION</scope>
</reference>
<dbReference type="Proteomes" id="UP000887572">
    <property type="component" value="Unplaced"/>
</dbReference>
<protein>
    <submittedName>
        <fullName evidence="2">Uncharacterized protein</fullName>
    </submittedName>
</protein>